<feature type="repeat" description="ANK" evidence="2">
    <location>
        <begin position="867"/>
        <end position="900"/>
    </location>
</feature>
<evidence type="ECO:0000256" key="1">
    <source>
        <dbReference type="ARBA" id="ARBA00022737"/>
    </source>
</evidence>
<evidence type="ECO:0000259" key="5">
    <source>
        <dbReference type="Pfam" id="PF24883"/>
    </source>
</evidence>
<dbReference type="InterPro" id="IPR054471">
    <property type="entry name" value="GPIID_WHD"/>
</dbReference>
<gene>
    <name evidence="6" type="ORF">FGG08_000009</name>
</gene>
<feature type="region of interest" description="Disordered" evidence="3">
    <location>
        <begin position="1083"/>
        <end position="1111"/>
    </location>
</feature>
<dbReference type="Pfam" id="PF24883">
    <property type="entry name" value="NPHP3_N"/>
    <property type="match status" value="1"/>
</dbReference>
<feature type="domain" description="GPI inositol-deacylase winged helix" evidence="4">
    <location>
        <begin position="540"/>
        <end position="624"/>
    </location>
</feature>
<dbReference type="InterPro" id="IPR002110">
    <property type="entry name" value="Ankyrin_rpt"/>
</dbReference>
<feature type="compositionally biased region" description="Low complexity" evidence="3">
    <location>
        <begin position="1409"/>
        <end position="1418"/>
    </location>
</feature>
<dbReference type="InterPro" id="IPR027417">
    <property type="entry name" value="P-loop_NTPase"/>
</dbReference>
<feature type="repeat" description="ANK" evidence="2">
    <location>
        <begin position="969"/>
        <end position="1001"/>
    </location>
</feature>
<keyword evidence="1" id="KW-0677">Repeat</keyword>
<evidence type="ECO:0000259" key="4">
    <source>
        <dbReference type="Pfam" id="PF22939"/>
    </source>
</evidence>
<dbReference type="PROSITE" id="PS50088">
    <property type="entry name" value="ANK_REPEAT"/>
    <property type="match status" value="6"/>
</dbReference>
<comment type="caution">
    <text evidence="6">The sequence shown here is derived from an EMBL/GenBank/DDBJ whole genome shotgun (WGS) entry which is preliminary data.</text>
</comment>
<organism evidence="6 7">
    <name type="scientific">Glutinoglossum americanum</name>
    <dbReference type="NCBI Taxonomy" id="1670608"/>
    <lineage>
        <taxon>Eukaryota</taxon>
        <taxon>Fungi</taxon>
        <taxon>Dikarya</taxon>
        <taxon>Ascomycota</taxon>
        <taxon>Pezizomycotina</taxon>
        <taxon>Geoglossomycetes</taxon>
        <taxon>Geoglossales</taxon>
        <taxon>Geoglossaceae</taxon>
        <taxon>Glutinoglossum</taxon>
    </lineage>
</organism>
<protein>
    <recommendedName>
        <fullName evidence="8">NACHT domain-containing protein</fullName>
    </recommendedName>
</protein>
<evidence type="ECO:0000313" key="6">
    <source>
        <dbReference type="EMBL" id="KAH0547752.1"/>
    </source>
</evidence>
<feature type="repeat" description="ANK" evidence="2">
    <location>
        <begin position="935"/>
        <end position="959"/>
    </location>
</feature>
<dbReference type="PANTHER" id="PTHR10039:SF10">
    <property type="entry name" value="NACHT DOMAIN-CONTAINING PROTEIN"/>
    <property type="match status" value="1"/>
</dbReference>
<feature type="repeat" description="ANK" evidence="2">
    <location>
        <begin position="901"/>
        <end position="934"/>
    </location>
</feature>
<dbReference type="Proteomes" id="UP000698800">
    <property type="component" value="Unassembled WGS sequence"/>
</dbReference>
<dbReference type="PROSITE" id="PS50297">
    <property type="entry name" value="ANK_REP_REGION"/>
    <property type="match status" value="6"/>
</dbReference>
<accession>A0A9P8IIK2</accession>
<reference evidence="6" key="1">
    <citation type="submission" date="2021-03" db="EMBL/GenBank/DDBJ databases">
        <title>Comparative genomics and phylogenomic investigation of the class Geoglossomycetes provide insights into ecological specialization and systematics.</title>
        <authorList>
            <person name="Melie T."/>
            <person name="Pirro S."/>
            <person name="Miller A.N."/>
            <person name="Quandt A."/>
        </authorList>
    </citation>
    <scope>NUCLEOTIDE SEQUENCE</scope>
    <source>
        <strain evidence="6">GBOQ0MN5Z8</strain>
    </source>
</reference>
<dbReference type="InterPro" id="IPR036770">
    <property type="entry name" value="Ankyrin_rpt-contain_sf"/>
</dbReference>
<dbReference type="Pfam" id="PF00023">
    <property type="entry name" value="Ank"/>
    <property type="match status" value="2"/>
</dbReference>
<feature type="compositionally biased region" description="Polar residues" evidence="3">
    <location>
        <begin position="1089"/>
        <end position="1110"/>
    </location>
</feature>
<feature type="compositionally biased region" description="Basic and acidic residues" evidence="3">
    <location>
        <begin position="927"/>
        <end position="936"/>
    </location>
</feature>
<dbReference type="Pfam" id="PF12796">
    <property type="entry name" value="Ank_2"/>
    <property type="match status" value="2"/>
</dbReference>
<dbReference type="OrthoDB" id="7464126at2759"/>
<evidence type="ECO:0000256" key="2">
    <source>
        <dbReference type="PROSITE-ProRule" id="PRU00023"/>
    </source>
</evidence>
<dbReference type="SUPFAM" id="SSF48403">
    <property type="entry name" value="Ankyrin repeat"/>
    <property type="match status" value="1"/>
</dbReference>
<dbReference type="EMBL" id="JAGHQL010000001">
    <property type="protein sequence ID" value="KAH0547752.1"/>
    <property type="molecule type" value="Genomic_DNA"/>
</dbReference>
<proteinExistence type="predicted"/>
<dbReference type="PANTHER" id="PTHR10039">
    <property type="entry name" value="AMELOGENIN"/>
    <property type="match status" value="1"/>
</dbReference>
<feature type="repeat" description="ANK" evidence="2">
    <location>
        <begin position="833"/>
        <end position="866"/>
    </location>
</feature>
<keyword evidence="7" id="KW-1185">Reference proteome</keyword>
<feature type="region of interest" description="Disordered" evidence="3">
    <location>
        <begin position="1407"/>
        <end position="1426"/>
    </location>
</feature>
<dbReference type="SMART" id="SM00248">
    <property type="entry name" value="ANK"/>
    <property type="match status" value="7"/>
</dbReference>
<evidence type="ECO:0008006" key="8">
    <source>
        <dbReference type="Google" id="ProtNLM"/>
    </source>
</evidence>
<evidence type="ECO:0000313" key="7">
    <source>
        <dbReference type="Proteomes" id="UP000698800"/>
    </source>
</evidence>
<dbReference type="Gene3D" id="1.25.40.20">
    <property type="entry name" value="Ankyrin repeat-containing domain"/>
    <property type="match status" value="3"/>
</dbReference>
<evidence type="ECO:0000256" key="3">
    <source>
        <dbReference type="SAM" id="MobiDB-lite"/>
    </source>
</evidence>
<dbReference type="Pfam" id="PF22939">
    <property type="entry name" value="WHD_GPIID"/>
    <property type="match status" value="1"/>
</dbReference>
<feature type="region of interest" description="Disordered" evidence="3">
    <location>
        <begin position="2050"/>
        <end position="2085"/>
    </location>
</feature>
<feature type="region of interest" description="Disordered" evidence="3">
    <location>
        <begin position="821"/>
        <end position="945"/>
    </location>
</feature>
<feature type="domain" description="Nephrocystin 3-like N-terminal" evidence="5">
    <location>
        <begin position="280"/>
        <end position="425"/>
    </location>
</feature>
<name>A0A9P8IIK2_9PEZI</name>
<keyword evidence="2" id="KW-0040">ANK repeat</keyword>
<feature type="compositionally biased region" description="Basic and acidic residues" evidence="3">
    <location>
        <begin position="859"/>
        <end position="868"/>
    </location>
</feature>
<dbReference type="Gene3D" id="3.40.50.300">
    <property type="entry name" value="P-loop containing nucleotide triphosphate hydrolases"/>
    <property type="match status" value="1"/>
</dbReference>
<feature type="compositionally biased region" description="Basic and acidic residues" evidence="3">
    <location>
        <begin position="891"/>
        <end position="902"/>
    </location>
</feature>
<feature type="repeat" description="ANK" evidence="2">
    <location>
        <begin position="765"/>
        <end position="789"/>
    </location>
</feature>
<sequence length="2085" mass="232390">MSTLRADTSRLKPEIRLAQAVSQFEADLSSDQKVAFRAYRSQSRDSPPGPSDVMRLTAEIDRRASGVGGRRCFGPRFTNFLQAVQQFAALGDVIVGGSQNIIACGVWSLVRMSLLSIVNFSSYLDKLSTLLMTVGCSAPRYQVMASLYCQSKNIQSYLSEYFIVVVHLCHLVLRFTKRSAIGQFASTLSDSDIKSYQSELDRWANTIKEEANLLMARKIDEEAQENFSFKALSSKRFESVSLQRKMKMNLRVLGLCSTYDYETTWKQTRKVGNTTLFNGNVEYQNWKSRADSCTLIYTGKLGSGKSVLLANIVDDMNLHVQSKSHMVAYFFCRQDIPESLRARTIIGSLARQLLHPIPDLAVAAEIFDKTTSAPDFEGISTLLQHALPPDCKAYFILDGLDGCDYAERKILIRQLRKLQETFTLALCVSIRNALILRSERFIATGIASIPEENPDIEAFIETELASCIESGEIVIKDPGLILKIQDTLLKGSQGMFLWVALQIKSLGFMETDGAIFRALADLPKDLSETFTRILLRSEALGKPYQRRILELVTVAYRPLTIEELREALSVVPGDTIWEPKEHFNDVFSILTCCGSLLVVDEETLTVRLAHHSIRQFLLSGFKDSNNIPFKIDEARRRMADIIITYLGYGIFGTQLSNMVVPQIRAELAPSRIVRSTLESSSSVRNLTLKLLKSRKQTNYDIGPTLAETSKLFNSRSVDEFHFFSYAKLYWLQHILCTSDQEPAMYGLLLRLFQEGVVDADAAGEDGRTPLSWAAKSGHGAVVKQLLDSGKVDVSSKDKFGQTPLWRAAENGHEVVVKQLLGSSKVNPDSRDDHGQTPLSRAAENGHEAVVKQLLGSSKVDPDSRDDHGQTPLTRAAENGHEAVVKQLLDSSKADPDSRDDHGQTPLSRAAENGHEAVVKQLLSSSKVDPDSRDDHGQTPLSWAAGNGHETVAKLLLTTGKVDADSKDEDGRTPLWYAKRNRHEAMVKLLLDLGVSTNAQVGEDGNTPHAASYQQYAADSTEDCTPLRAPPTVESSSDILSIFTGSSKKPYSTVPSSSGIHIPASVPKPLSNKEILQPQVELEQRVTDETPPSNDGASTASPSSTNWTPGQRDTIVTEFSEAIRKRLPKNLLNATGGREFDGILLEKFSTMFKEFSNSVKQDASTKRIRAVSKSIRQFRQDISKRCVEKFWGDPDMLASPGLAERADALGRQQKTPAEKFYDWDFDLAASPLLDNGAHLPHGPQPQIEPITQRQISEDLPENTSGADAISSASSDSSETLPLEYKDIQGFLVNHAAFLDLIKNMERLLGRYCNDQMSIIGQRVFRSLQRSSSSHRVSFITDWDLVDFLSSEYELGLQQDLGRVLTITGEPINAQQVAVLTYLRQTWPSYPLNLLEAIQASVRRITHPEVSSGGYSSGGSTTPVQNSSIDNDISPLGNSINVDLGKREFVVTGSGDFVAVVAQQLSWLSAACRVSVGGLACGYLEFGCTSSVPPQFHIGIHVEPVKGNEACWNKIVDNSVVVRGFPIAQRRYCVGLQAPLETLAGLVGISLAMEHEGGYILKGRSHIFVPVERSEDEVQWHLIDRYPERIGFDEVDGLNKRLLFKDLDEVALQSTKAFLGWCSNATNRLGTSNVRYDYSGVGYSDTSKESTHELAFKGLGLGFSKIGTGTANFDYRNRQGVYNTEKSNSYKTTLEDASGLHVILQDTKDKRAWHTNAERLILHVILHRCYRGSFEIDKRPVYIEPADENAGVSVRDATWKNANTALYRDWKAGRDEETVWRFREMFEELLRTLEKLQYEEATVRTKPRIKLSWDPRSSILGWEYMDLVERKRQLHLKSTKVEATFGKWPYFARDIGAVVLFGSGFHDIFEPKEPDQLCRSFQTLPRGRGYLAMDISVLRALHMSEGSREDQARLTPTGFMWQRSTHVFERCNKTSQANQYQVNPCECKRIQELEKPSLINKSRRPGEIDASSGHDDGVVIFGATGLLANIFSKSQPQPHQDQHREISCSNPKQLRSEPICVSLEGDPHNEYVHSQAEIRVHNGRDVIRRNQDVSMSPEPPSLHALQPQLSDRHPRVPFGSGPRATWI</sequence>
<dbReference type="InterPro" id="IPR056884">
    <property type="entry name" value="NPHP3-like_N"/>
</dbReference>